<evidence type="ECO:0000313" key="3">
    <source>
        <dbReference type="EMBL" id="PQM48774.1"/>
    </source>
</evidence>
<organism evidence="2 4">
    <name type="scientific">Mycobacterium talmoniae</name>
    <dbReference type="NCBI Taxonomy" id="1858794"/>
    <lineage>
        <taxon>Bacteria</taxon>
        <taxon>Bacillati</taxon>
        <taxon>Actinomycetota</taxon>
        <taxon>Actinomycetes</taxon>
        <taxon>Mycobacteriales</taxon>
        <taxon>Mycobacteriaceae</taxon>
        <taxon>Mycobacterium</taxon>
    </lineage>
</organism>
<gene>
    <name evidence="2" type="ORF">BKN37_07500</name>
    <name evidence="3" type="ORF">C1Y40_01010</name>
</gene>
<feature type="domain" description="Mycothiol-dependent maleylpyruvate isomerase metal-binding" evidence="1">
    <location>
        <begin position="13"/>
        <end position="98"/>
    </location>
</feature>
<dbReference type="GO" id="GO:0046872">
    <property type="term" value="F:metal ion binding"/>
    <property type="evidence" value="ECO:0007669"/>
    <property type="project" value="InterPro"/>
</dbReference>
<accession>A0A1S1NGT3</accession>
<dbReference type="NCBIfam" id="TIGR03083">
    <property type="entry name" value="maleylpyruvate isomerase family mycothiol-dependent enzyme"/>
    <property type="match status" value="1"/>
</dbReference>
<dbReference type="InterPro" id="IPR024344">
    <property type="entry name" value="MDMPI_metal-binding"/>
</dbReference>
<proteinExistence type="predicted"/>
<dbReference type="Gene3D" id="1.20.120.450">
    <property type="entry name" value="dinb family like domain"/>
    <property type="match status" value="1"/>
</dbReference>
<reference evidence="2 4" key="1">
    <citation type="submission" date="2016-10" db="EMBL/GenBank/DDBJ databases">
        <title>Genome sequence of Mycobacterium talmonii.</title>
        <authorList>
            <person name="Greninger A.L."/>
            <person name="Elliott B."/>
            <person name="Vasireddy S."/>
            <person name="Vasireddy R."/>
        </authorList>
    </citation>
    <scope>NUCLEOTIDE SEQUENCE [LARGE SCALE GENOMIC DNA]</scope>
    <source>
        <strain evidence="2">MO-5499</strain>
        <strain evidence="4">NE-TNMC-100812</strain>
    </source>
</reference>
<evidence type="ECO:0000313" key="2">
    <source>
        <dbReference type="EMBL" id="OHV04961.1"/>
    </source>
</evidence>
<name>A0A1S1NGT3_9MYCO</name>
<dbReference type="SUPFAM" id="SSF109854">
    <property type="entry name" value="DinB/YfiT-like putative metalloenzymes"/>
    <property type="match status" value="1"/>
</dbReference>
<keyword evidence="4" id="KW-1185">Reference proteome</keyword>
<dbReference type="EMBL" id="MLQM01000026">
    <property type="protein sequence ID" value="OHV04961.1"/>
    <property type="molecule type" value="Genomic_DNA"/>
</dbReference>
<evidence type="ECO:0000313" key="4">
    <source>
        <dbReference type="Proteomes" id="UP000179734"/>
    </source>
</evidence>
<reference evidence="3 5" key="2">
    <citation type="journal article" date="2017" name="Int. J. Syst. Evol. Microbiol.">
        <title>Mycobacterium talmoniae sp. nov., a slowly growing mycobacterium isolated from human respiratory samples.</title>
        <authorList>
            <person name="Davidson R.M."/>
            <person name="DeGroote M.A."/>
            <person name="Marola J.L."/>
            <person name="Buss S."/>
            <person name="Jones V."/>
            <person name="McNeil M.R."/>
            <person name="Freifeld A.G."/>
            <person name="Elaine Epperson L."/>
            <person name="Hasan N.A."/>
            <person name="Jackson M."/>
            <person name="Iwen P.C."/>
            <person name="Salfinger M."/>
            <person name="Strong M."/>
        </authorList>
    </citation>
    <scope>NUCLEOTIDE SEQUENCE [LARGE SCALE GENOMIC DNA]</scope>
    <source>
        <strain evidence="3 5">ATCC BAA-2683</strain>
    </source>
</reference>
<dbReference type="EMBL" id="PPEA01000143">
    <property type="protein sequence ID" value="PQM48774.1"/>
    <property type="molecule type" value="Genomic_DNA"/>
</dbReference>
<evidence type="ECO:0000259" key="1">
    <source>
        <dbReference type="Pfam" id="PF11716"/>
    </source>
</evidence>
<protein>
    <recommendedName>
        <fullName evidence="1">Mycothiol-dependent maleylpyruvate isomerase metal-binding domain-containing protein</fullName>
    </recommendedName>
</protein>
<dbReference type="AlphaFoldDB" id="A0A1S1NGT3"/>
<evidence type="ECO:0000313" key="5">
    <source>
        <dbReference type="Proteomes" id="UP000238296"/>
    </source>
</evidence>
<dbReference type="Proteomes" id="UP000179734">
    <property type="component" value="Unassembled WGS sequence"/>
</dbReference>
<reference evidence="3" key="3">
    <citation type="submission" date="2018-01" db="EMBL/GenBank/DDBJ databases">
        <authorList>
            <person name="Gaut B.S."/>
            <person name="Morton B.R."/>
            <person name="Clegg M.T."/>
            <person name="Duvall M.R."/>
        </authorList>
    </citation>
    <scope>NUCLEOTIDE SEQUENCE</scope>
    <source>
        <strain evidence="3">ATCC BAA-2683</strain>
    </source>
</reference>
<comment type="caution">
    <text evidence="2">The sequence shown here is derived from an EMBL/GenBank/DDBJ whole genome shotgun (WGS) entry which is preliminary data.</text>
</comment>
<dbReference type="Proteomes" id="UP000238296">
    <property type="component" value="Unassembled WGS sequence"/>
</dbReference>
<dbReference type="InterPro" id="IPR017517">
    <property type="entry name" value="Maleyloyr_isom"/>
</dbReference>
<dbReference type="Pfam" id="PF11716">
    <property type="entry name" value="MDMPI_N"/>
    <property type="match status" value="1"/>
</dbReference>
<sequence>MRLDRDVIFAAVADERRQIADLLDTLDDAQLATPSLCAGWDIKTVAAHLVSVFADSFWVFMGTALRRASMARAVDGLARCRARLPADEIVTSLRQNADHHLSPPLFGPLDPLADVLVHRGDITIPLDLPFEPDPARASLALDFLTGPWPFGFVPLGLLRGISLHATDVDRTWRTGVEVRGSTAALMMTIAGRAVLVDELEGPGLPLLRHRLGAD</sequence>
<dbReference type="InterPro" id="IPR034660">
    <property type="entry name" value="DinB/YfiT-like"/>
</dbReference>